<evidence type="ECO:0000256" key="2">
    <source>
        <dbReference type="PROSITE-ProRule" id="PRU00335"/>
    </source>
</evidence>
<name>A0ABP8X485_9PSEU</name>
<dbReference type="PROSITE" id="PS50977">
    <property type="entry name" value="HTH_TETR_2"/>
    <property type="match status" value="1"/>
</dbReference>
<dbReference type="Pfam" id="PF00440">
    <property type="entry name" value="TetR_N"/>
    <property type="match status" value="1"/>
</dbReference>
<keyword evidence="6" id="KW-1185">Reference proteome</keyword>
<evidence type="ECO:0000313" key="5">
    <source>
        <dbReference type="EMBL" id="GAA4699552.1"/>
    </source>
</evidence>
<protein>
    <submittedName>
        <fullName evidence="5">TetR family transcriptional regulator</fullName>
    </submittedName>
</protein>
<evidence type="ECO:0000259" key="4">
    <source>
        <dbReference type="PROSITE" id="PS50977"/>
    </source>
</evidence>
<accession>A0ABP8X485</accession>
<comment type="caution">
    <text evidence="5">The sequence shown here is derived from an EMBL/GenBank/DDBJ whole genome shotgun (WGS) entry which is preliminary data.</text>
</comment>
<organism evidence="5 6">
    <name type="scientific">Pseudonocardia yuanmonensis</name>
    <dbReference type="NCBI Taxonomy" id="1095914"/>
    <lineage>
        <taxon>Bacteria</taxon>
        <taxon>Bacillati</taxon>
        <taxon>Actinomycetota</taxon>
        <taxon>Actinomycetes</taxon>
        <taxon>Pseudonocardiales</taxon>
        <taxon>Pseudonocardiaceae</taxon>
        <taxon>Pseudonocardia</taxon>
    </lineage>
</organism>
<evidence type="ECO:0000256" key="3">
    <source>
        <dbReference type="SAM" id="MobiDB-lite"/>
    </source>
</evidence>
<dbReference type="Proteomes" id="UP001500325">
    <property type="component" value="Unassembled WGS sequence"/>
</dbReference>
<dbReference type="Pfam" id="PF19344">
    <property type="entry name" value="TetR_C_32"/>
    <property type="match status" value="1"/>
</dbReference>
<dbReference type="SUPFAM" id="SSF48498">
    <property type="entry name" value="Tetracyclin repressor-like, C-terminal domain"/>
    <property type="match status" value="1"/>
</dbReference>
<dbReference type="InterPro" id="IPR001647">
    <property type="entry name" value="HTH_TetR"/>
</dbReference>
<dbReference type="InterPro" id="IPR045823">
    <property type="entry name" value="TetR_C_32"/>
</dbReference>
<feature type="region of interest" description="Disordered" evidence="3">
    <location>
        <begin position="1"/>
        <end position="24"/>
    </location>
</feature>
<sequence length="255" mass="26567">MKSEAELAEPTLDPVRDRRDSRWDAHREQRRAELVGTTVAAIRQHGAGVGMDEIAAAAGTSKTAVYRHFRDRAGLYTAVCGAVARVLTGQIRRATDQALAEGAGAHAAVAAGIDAYLRLIESDREVYRFVVQRPLLGASVAGADPVTDLVTVIGDQVAEVIESRLPGAPAARIWGHAVVGMVRGAADDWLARPTGTTRDELTARLTDLAWTGLAGLATTPSDARGASTDTSGARGASTDTSAARDARTTTAGGTA</sequence>
<dbReference type="Gene3D" id="1.10.357.10">
    <property type="entry name" value="Tetracycline Repressor, domain 2"/>
    <property type="match status" value="1"/>
</dbReference>
<feature type="domain" description="HTH tetR-type" evidence="4">
    <location>
        <begin position="28"/>
        <end position="87"/>
    </location>
</feature>
<dbReference type="EMBL" id="BAABIC010000015">
    <property type="protein sequence ID" value="GAA4699552.1"/>
    <property type="molecule type" value="Genomic_DNA"/>
</dbReference>
<dbReference type="InterPro" id="IPR050109">
    <property type="entry name" value="HTH-type_TetR-like_transc_reg"/>
</dbReference>
<feature type="DNA-binding region" description="H-T-H motif" evidence="2">
    <location>
        <begin position="50"/>
        <end position="69"/>
    </location>
</feature>
<dbReference type="SUPFAM" id="SSF46689">
    <property type="entry name" value="Homeodomain-like"/>
    <property type="match status" value="1"/>
</dbReference>
<evidence type="ECO:0000313" key="6">
    <source>
        <dbReference type="Proteomes" id="UP001500325"/>
    </source>
</evidence>
<reference evidence="6" key="1">
    <citation type="journal article" date="2019" name="Int. J. Syst. Evol. Microbiol.">
        <title>The Global Catalogue of Microorganisms (GCM) 10K type strain sequencing project: providing services to taxonomists for standard genome sequencing and annotation.</title>
        <authorList>
            <consortium name="The Broad Institute Genomics Platform"/>
            <consortium name="The Broad Institute Genome Sequencing Center for Infectious Disease"/>
            <person name="Wu L."/>
            <person name="Ma J."/>
        </authorList>
    </citation>
    <scope>NUCLEOTIDE SEQUENCE [LARGE SCALE GENOMIC DNA]</scope>
    <source>
        <strain evidence="6">JCM 18055</strain>
    </source>
</reference>
<dbReference type="PANTHER" id="PTHR30055:SF226">
    <property type="entry name" value="HTH-TYPE TRANSCRIPTIONAL REGULATOR PKSA"/>
    <property type="match status" value="1"/>
</dbReference>
<feature type="compositionally biased region" description="Basic and acidic residues" evidence="3">
    <location>
        <begin position="14"/>
        <end position="24"/>
    </location>
</feature>
<dbReference type="InterPro" id="IPR009057">
    <property type="entry name" value="Homeodomain-like_sf"/>
</dbReference>
<dbReference type="InterPro" id="IPR036271">
    <property type="entry name" value="Tet_transcr_reg_TetR-rel_C_sf"/>
</dbReference>
<keyword evidence="1 2" id="KW-0238">DNA-binding</keyword>
<dbReference type="RefSeq" id="WP_345382440.1">
    <property type="nucleotide sequence ID" value="NZ_BAABIC010000015.1"/>
</dbReference>
<dbReference type="PANTHER" id="PTHR30055">
    <property type="entry name" value="HTH-TYPE TRANSCRIPTIONAL REGULATOR RUTR"/>
    <property type="match status" value="1"/>
</dbReference>
<feature type="region of interest" description="Disordered" evidence="3">
    <location>
        <begin position="219"/>
        <end position="255"/>
    </location>
</feature>
<proteinExistence type="predicted"/>
<gene>
    <name evidence="5" type="ORF">GCM10023215_42620</name>
</gene>
<evidence type="ECO:0000256" key="1">
    <source>
        <dbReference type="ARBA" id="ARBA00023125"/>
    </source>
</evidence>